<proteinExistence type="predicted"/>
<keyword evidence="1" id="KW-0812">Transmembrane</keyword>
<keyword evidence="1" id="KW-1133">Transmembrane helix</keyword>
<dbReference type="RefSeq" id="WP_004618122.1">
    <property type="nucleotide sequence ID" value="NZ_APMP01000007.1"/>
</dbReference>
<evidence type="ECO:0000313" key="3">
    <source>
        <dbReference type="Proteomes" id="UP000013063"/>
    </source>
</evidence>
<keyword evidence="1" id="KW-0472">Membrane</keyword>
<gene>
    <name evidence="2" type="ORF">OR37_01690</name>
</gene>
<dbReference type="AlphaFoldDB" id="R0D1T8"/>
<feature type="transmembrane region" description="Helical" evidence="1">
    <location>
        <begin position="58"/>
        <end position="80"/>
    </location>
</feature>
<accession>R0D1T8</accession>
<dbReference type="PATRIC" id="fig|1292034.3.peg.1675"/>
<comment type="caution">
    <text evidence="2">The sequence shown here is derived from an EMBL/GenBank/DDBJ whole genome shotgun (WGS) entry which is preliminary data.</text>
</comment>
<evidence type="ECO:0000313" key="2">
    <source>
        <dbReference type="EMBL" id="ENZ82420.1"/>
    </source>
</evidence>
<feature type="transmembrane region" description="Helical" evidence="1">
    <location>
        <begin position="12"/>
        <end position="38"/>
    </location>
</feature>
<dbReference type="EMBL" id="APMP01000007">
    <property type="protein sequence ID" value="ENZ82420.1"/>
    <property type="molecule type" value="Genomic_DNA"/>
</dbReference>
<reference evidence="2 3" key="1">
    <citation type="journal article" date="2013" name="Genome Announc.">
        <title>Draft Genome Sequence for Caulobacter sp. Strain OR37, a Bacterium Tolerant to Heavy Metals.</title>
        <authorList>
            <person name="Utturkar S.M."/>
            <person name="Bollmann A."/>
            <person name="Brzoska R.M."/>
            <person name="Klingeman D.M."/>
            <person name="Epstein S.E."/>
            <person name="Palumbo A.V."/>
            <person name="Brown S.D."/>
        </authorList>
    </citation>
    <scope>NUCLEOTIDE SEQUENCE [LARGE SCALE GENOMIC DNA]</scope>
    <source>
        <strain evidence="2 3">OR37</strain>
    </source>
</reference>
<sequence precursor="true">MATTEDLMRFVLRALGAILMISGGLETLLGFTLGMVLIQPAFAHPTSTLGAEAASSAQLGLVSLGALIAGAALIIASGPLTRRLAGQKR</sequence>
<dbReference type="Proteomes" id="UP000013063">
    <property type="component" value="Unassembled WGS sequence"/>
</dbReference>
<protein>
    <submittedName>
        <fullName evidence="2">Uncharacterized protein</fullName>
    </submittedName>
</protein>
<evidence type="ECO:0000256" key="1">
    <source>
        <dbReference type="SAM" id="Phobius"/>
    </source>
</evidence>
<name>R0D1T8_CAUVI</name>
<keyword evidence="3" id="KW-1185">Reference proteome</keyword>
<organism evidence="2 3">
    <name type="scientific">Caulobacter vibrioides OR37</name>
    <dbReference type="NCBI Taxonomy" id="1292034"/>
    <lineage>
        <taxon>Bacteria</taxon>
        <taxon>Pseudomonadati</taxon>
        <taxon>Pseudomonadota</taxon>
        <taxon>Alphaproteobacteria</taxon>
        <taxon>Caulobacterales</taxon>
        <taxon>Caulobacteraceae</taxon>
        <taxon>Caulobacter</taxon>
    </lineage>
</organism>
<dbReference type="STRING" id="1292034.OR37_01690"/>